<name>A0A0H5R7W9_9EUKA</name>
<dbReference type="Gene3D" id="3.40.50.2060">
    <property type="match status" value="1"/>
</dbReference>
<accession>A0A0H5R7W9</accession>
<comment type="similarity">
    <text evidence="1">Belongs to the STXBP/unc-18/SEC1 family.</text>
</comment>
<dbReference type="InterPro" id="IPR001619">
    <property type="entry name" value="Sec1-like"/>
</dbReference>
<dbReference type="InterPro" id="IPR043154">
    <property type="entry name" value="Sec-1-like_dom1"/>
</dbReference>
<dbReference type="Gene3D" id="3.40.50.1910">
    <property type="match status" value="1"/>
</dbReference>
<dbReference type="GO" id="GO:0016192">
    <property type="term" value="P:vesicle-mediated transport"/>
    <property type="evidence" value="ECO:0007669"/>
    <property type="project" value="InterPro"/>
</dbReference>
<dbReference type="Gene3D" id="1.25.40.60">
    <property type="match status" value="1"/>
</dbReference>
<evidence type="ECO:0008006" key="3">
    <source>
        <dbReference type="Google" id="ProtNLM"/>
    </source>
</evidence>
<dbReference type="AlphaFoldDB" id="A0A0H5R7W9"/>
<organism evidence="2">
    <name type="scientific">Spongospora subterranea</name>
    <dbReference type="NCBI Taxonomy" id="70186"/>
    <lineage>
        <taxon>Eukaryota</taxon>
        <taxon>Sar</taxon>
        <taxon>Rhizaria</taxon>
        <taxon>Endomyxa</taxon>
        <taxon>Phytomyxea</taxon>
        <taxon>Plasmodiophorida</taxon>
        <taxon>Plasmodiophoridae</taxon>
        <taxon>Spongospora</taxon>
    </lineage>
</organism>
<protein>
    <recommendedName>
        <fullName evidence="3">Sec1-like protein</fullName>
    </recommendedName>
</protein>
<evidence type="ECO:0000256" key="1">
    <source>
        <dbReference type="ARBA" id="ARBA00009884"/>
    </source>
</evidence>
<dbReference type="Gene3D" id="3.90.830.10">
    <property type="entry name" value="Syntaxin Binding Protein 1, Chain A, domain 2"/>
    <property type="match status" value="1"/>
</dbReference>
<dbReference type="PANTHER" id="PTHR11679">
    <property type="entry name" value="VESICLE PROTEIN SORTING-ASSOCIATED"/>
    <property type="match status" value="1"/>
</dbReference>
<dbReference type="InterPro" id="IPR027482">
    <property type="entry name" value="Sec1-like_dom2"/>
</dbReference>
<dbReference type="PIRSF" id="PIRSF005715">
    <property type="entry name" value="VPS45_Sec1"/>
    <property type="match status" value="1"/>
</dbReference>
<reference evidence="2" key="1">
    <citation type="submission" date="2015-04" db="EMBL/GenBank/DDBJ databases">
        <title>The genome sequence of the plant pathogenic Rhizarian Plasmodiophora brassicae reveals insights in its biotrophic life cycle and the origin of chitin synthesis.</title>
        <authorList>
            <person name="Schwelm A."/>
            <person name="Fogelqvist J."/>
            <person name="Knaust A."/>
            <person name="Julke S."/>
            <person name="Lilja T."/>
            <person name="Dhandapani V."/>
            <person name="Bonilla-Rosso G."/>
            <person name="Karlsson M."/>
            <person name="Shevchenko A."/>
            <person name="Choi S.R."/>
            <person name="Kim H.G."/>
            <person name="Park J.Y."/>
            <person name="Lim Y.P."/>
            <person name="Ludwig-Muller J."/>
            <person name="Dixelius C."/>
        </authorList>
    </citation>
    <scope>NUCLEOTIDE SEQUENCE</scope>
    <source>
        <tissue evidence="2">Potato root galls</tissue>
    </source>
</reference>
<dbReference type="InterPro" id="IPR036045">
    <property type="entry name" value="Sec1-like_sf"/>
</dbReference>
<sequence length="619" mass="67842">MDIQAMQRAALLSMLNLNVGPSADLGVSAGVTTWKVLVYDEVGRDILAPILSIGELRAEGITLNLPITSRRERVPGVPAIYFVSPTPANIERIAADTAAALYDAFYLNFTTMLPRVLLEDLAFKTIERNCASRISKIYDLNSQFISFERSLFTMNIPEAYSRLGSRDDDDIMSCIDKIVESVFSVICTLGVIPIIQARPGDAAEMVATKLDARLRECLRSRSAAFSDASGSFRRPILVLVDRNLDLATPLQHQWTYQPMTHDLLGLSSNRVSLEVKGPNGVPRKEDIYLDANDEFWTLNVEQTFPEVAARVDSLMKEHHAAMSGLKSAGEADIDLDSPAVTSKLASMINDLPELQKKKRQLDVHTNLATAIMRHVQERSLDTFFEVEDRMAASGLLPDQKSLLAKLGVDGKGTPDDKLRLLLQYYLASDELSNAQFAALKSAVEQSGASSSALTYLRQIRMMKKLAASGQHDENKGPSLLTDLAKSTAISSGLGWLKGNVKNLLPLKHKTPLTRVVRELMLRHLSQSLTANFKTFDPRAAASSAPPTHIPKAREAIVVVCGGGTYPELHNLIEWARDASASSPSEPPISIIYGCTDMVSPTSMLRQIEILAEPDAVDLT</sequence>
<dbReference type="InterPro" id="IPR043127">
    <property type="entry name" value="Sec-1-like_dom3a"/>
</dbReference>
<dbReference type="Pfam" id="PF00995">
    <property type="entry name" value="Sec1"/>
    <property type="match status" value="1"/>
</dbReference>
<dbReference type="EMBL" id="HACM01009786">
    <property type="protein sequence ID" value="CRZ10228.1"/>
    <property type="molecule type" value="Transcribed_RNA"/>
</dbReference>
<dbReference type="SUPFAM" id="SSF56815">
    <property type="entry name" value="Sec1/munc18-like (SM) proteins"/>
    <property type="match status" value="1"/>
</dbReference>
<proteinExistence type="inferred from homology"/>
<evidence type="ECO:0000313" key="2">
    <source>
        <dbReference type="EMBL" id="CRZ10228.1"/>
    </source>
</evidence>